<organism evidence="2">
    <name type="scientific">marine metagenome</name>
    <dbReference type="NCBI Taxonomy" id="408172"/>
    <lineage>
        <taxon>unclassified sequences</taxon>
        <taxon>metagenomes</taxon>
        <taxon>ecological metagenomes</taxon>
    </lineage>
</organism>
<gene>
    <name evidence="2" type="ORF">METZ01_LOCUS1496</name>
</gene>
<reference evidence="2" key="1">
    <citation type="submission" date="2018-05" db="EMBL/GenBank/DDBJ databases">
        <authorList>
            <person name="Lanie J.A."/>
            <person name="Ng W.-L."/>
            <person name="Kazmierczak K.M."/>
            <person name="Andrzejewski T.M."/>
            <person name="Davidsen T.M."/>
            <person name="Wayne K.J."/>
            <person name="Tettelin H."/>
            <person name="Glass J.I."/>
            <person name="Rusch D."/>
            <person name="Podicherti R."/>
            <person name="Tsui H.-C.T."/>
            <person name="Winkler M.E."/>
        </authorList>
    </citation>
    <scope>NUCLEOTIDE SEQUENCE</scope>
</reference>
<feature type="non-terminal residue" evidence="2">
    <location>
        <position position="1"/>
    </location>
</feature>
<dbReference type="AlphaFoldDB" id="A0A381N1Z9"/>
<dbReference type="EMBL" id="UINC01000078">
    <property type="protein sequence ID" value="SUZ48642.1"/>
    <property type="molecule type" value="Genomic_DNA"/>
</dbReference>
<keyword evidence="1" id="KW-0472">Membrane</keyword>
<evidence type="ECO:0000313" key="2">
    <source>
        <dbReference type="EMBL" id="SUZ48642.1"/>
    </source>
</evidence>
<feature type="transmembrane region" description="Helical" evidence="1">
    <location>
        <begin position="12"/>
        <end position="29"/>
    </location>
</feature>
<protein>
    <submittedName>
        <fullName evidence="2">Uncharacterized protein</fullName>
    </submittedName>
</protein>
<sequence length="35" mass="4088">VPDWVYNLPVYRGALIIIDYALYLFIFGAPNKQFP</sequence>
<keyword evidence="1" id="KW-0812">Transmembrane</keyword>
<evidence type="ECO:0000256" key="1">
    <source>
        <dbReference type="SAM" id="Phobius"/>
    </source>
</evidence>
<accession>A0A381N1Z9</accession>
<keyword evidence="1" id="KW-1133">Transmembrane helix</keyword>
<name>A0A381N1Z9_9ZZZZ</name>
<proteinExistence type="predicted"/>